<comment type="caution">
    <text evidence="2">The sequence shown here is derived from an EMBL/GenBank/DDBJ whole genome shotgun (WGS) entry which is preliminary data.</text>
</comment>
<protein>
    <submittedName>
        <fullName evidence="2">FkbM family methyltransferase</fullName>
    </submittedName>
</protein>
<feature type="domain" description="Methyltransferase FkbM" evidence="1">
    <location>
        <begin position="73"/>
        <end position="219"/>
    </location>
</feature>
<dbReference type="Gene3D" id="3.40.50.150">
    <property type="entry name" value="Vaccinia Virus protein VP39"/>
    <property type="match status" value="1"/>
</dbReference>
<evidence type="ECO:0000313" key="2">
    <source>
        <dbReference type="EMBL" id="NOE20702.1"/>
    </source>
</evidence>
<dbReference type="Proteomes" id="UP000597886">
    <property type="component" value="Unassembled WGS sequence"/>
</dbReference>
<dbReference type="PANTHER" id="PTHR34009:SF2">
    <property type="entry name" value="PROTEIN STAR"/>
    <property type="match status" value="1"/>
</dbReference>
<name>A0AA90YX58_9RHOB</name>
<organism evidence="2 3">
    <name type="scientific">Ruegeria atlantica</name>
    <dbReference type="NCBI Taxonomy" id="81569"/>
    <lineage>
        <taxon>Bacteria</taxon>
        <taxon>Pseudomonadati</taxon>
        <taxon>Pseudomonadota</taxon>
        <taxon>Alphaproteobacteria</taxon>
        <taxon>Rhodobacterales</taxon>
        <taxon>Roseobacteraceae</taxon>
        <taxon>Ruegeria</taxon>
    </lineage>
</organism>
<keyword evidence="2" id="KW-0489">Methyltransferase</keyword>
<dbReference type="GO" id="GO:0032259">
    <property type="term" value="P:methylation"/>
    <property type="evidence" value="ECO:0007669"/>
    <property type="project" value="UniProtKB-KW"/>
</dbReference>
<dbReference type="GO" id="GO:0016197">
    <property type="term" value="P:endosomal transport"/>
    <property type="evidence" value="ECO:0007669"/>
    <property type="project" value="TreeGrafter"/>
</dbReference>
<reference evidence="2" key="1">
    <citation type="submission" date="2019-12" db="EMBL/GenBank/DDBJ databases">
        <title>Ruegeria JWLKs population differentiation of coral mucus and skeleton niches.</title>
        <authorList>
            <person name="Luo D."/>
        </authorList>
    </citation>
    <scope>NUCLEOTIDE SEQUENCE</scope>
    <source>
        <strain evidence="2">HKCCD6181</strain>
    </source>
</reference>
<dbReference type="AlphaFoldDB" id="A0AA90YX58"/>
<dbReference type="GO" id="GO:0006888">
    <property type="term" value="P:endoplasmic reticulum to Golgi vesicle-mediated transport"/>
    <property type="evidence" value="ECO:0007669"/>
    <property type="project" value="TreeGrafter"/>
</dbReference>
<proteinExistence type="predicted"/>
<keyword evidence="2" id="KW-0808">Transferase</keyword>
<dbReference type="PANTHER" id="PTHR34009">
    <property type="entry name" value="PROTEIN STAR"/>
    <property type="match status" value="1"/>
</dbReference>
<dbReference type="InterPro" id="IPR053202">
    <property type="entry name" value="EGF_Rcpt_Signaling_Reg"/>
</dbReference>
<dbReference type="RefSeq" id="WP_171331822.1">
    <property type="nucleotide sequence ID" value="NZ_WVRA01000012.1"/>
</dbReference>
<dbReference type="EMBL" id="WVRA01000012">
    <property type="protein sequence ID" value="NOE20702.1"/>
    <property type="molecule type" value="Genomic_DNA"/>
</dbReference>
<dbReference type="SUPFAM" id="SSF53335">
    <property type="entry name" value="S-adenosyl-L-methionine-dependent methyltransferases"/>
    <property type="match status" value="1"/>
</dbReference>
<dbReference type="Pfam" id="PF05050">
    <property type="entry name" value="Methyltransf_21"/>
    <property type="match status" value="1"/>
</dbReference>
<dbReference type="InterPro" id="IPR029063">
    <property type="entry name" value="SAM-dependent_MTases_sf"/>
</dbReference>
<gene>
    <name evidence="2" type="ORF">GS634_21440</name>
</gene>
<dbReference type="GO" id="GO:0005737">
    <property type="term" value="C:cytoplasm"/>
    <property type="evidence" value="ECO:0007669"/>
    <property type="project" value="GOC"/>
</dbReference>
<evidence type="ECO:0000259" key="1">
    <source>
        <dbReference type="Pfam" id="PF05050"/>
    </source>
</evidence>
<dbReference type="GO" id="GO:0005886">
    <property type="term" value="C:plasma membrane"/>
    <property type="evidence" value="ECO:0007669"/>
    <property type="project" value="TreeGrafter"/>
</dbReference>
<evidence type="ECO:0000313" key="3">
    <source>
        <dbReference type="Proteomes" id="UP000597886"/>
    </source>
</evidence>
<sequence>MKQNLTKLVETYPFLQKPAYFAYIGVVSSRNLSRRFAMKNLGYLPKRVSDRGQDMWVINEVYNGKRNGFFVELGAADGFSDSNTFVLEKHYGWTGLLIEPNPVNYHRITNWHQRTATPVPLAVDPEPGQLEFMIDGQRSSLLVDEADNMNERRASKLAKFREKGKVVTVEAVPLDEVFDRYKAPKEIDYFSLDVEGSETRILRDFPFDKYRFLAMTIERPTPELNELLFVNGYHFVRNSLYDTFYVHERNPRFDQVEKLPFEQLPAKQF</sequence>
<dbReference type="InterPro" id="IPR006342">
    <property type="entry name" value="FkbM_mtfrase"/>
</dbReference>
<accession>A0AA90YX58</accession>
<dbReference type="NCBIfam" id="TIGR01444">
    <property type="entry name" value="fkbM_fam"/>
    <property type="match status" value="1"/>
</dbReference>
<dbReference type="GO" id="GO:0008168">
    <property type="term" value="F:methyltransferase activity"/>
    <property type="evidence" value="ECO:0007669"/>
    <property type="project" value="UniProtKB-KW"/>
</dbReference>